<feature type="transmembrane region" description="Helical" evidence="3">
    <location>
        <begin position="33"/>
        <end position="54"/>
    </location>
</feature>
<proteinExistence type="inferred from homology"/>
<sequence length="256" mass="27514">MRRPDQSMSLLTDLQANALEPEYRTSGSRRRRVSPLILGVTLAMIAALAVIAFVSTTRASGEADGERRDLLQRIGETQARVDTLEEEAAQLEADIREMGDAQLDDPALSRAQNLLEPVTGTVPVTGPGIVVEVNDASDRENGEGVVFDSDLSRLVNGLNQAGAEAVAINGRRITSLTPIRTAGSAITVDYVSLSPPYRIEAIGNPATMPARFARTGASAWWKYISDNYGVSFTIVEADGELTLPADPGMILRYAQK</sequence>
<dbReference type="Gene3D" id="3.30.70.1880">
    <property type="entry name" value="Protein of unknown function DUF881"/>
    <property type="match status" value="1"/>
</dbReference>
<evidence type="ECO:0000313" key="4">
    <source>
        <dbReference type="EMBL" id="RMB60105.1"/>
    </source>
</evidence>
<evidence type="ECO:0000256" key="3">
    <source>
        <dbReference type="SAM" id="Phobius"/>
    </source>
</evidence>
<keyword evidence="2" id="KW-0175">Coiled coil</keyword>
<evidence type="ECO:0000256" key="2">
    <source>
        <dbReference type="SAM" id="Coils"/>
    </source>
</evidence>
<name>A0A3M0G5E7_9ACTN</name>
<comment type="similarity">
    <text evidence="1">Belongs to the UPF0749 family.</text>
</comment>
<keyword evidence="3" id="KW-0812">Transmembrane</keyword>
<reference evidence="4 5" key="1">
    <citation type="submission" date="2018-10" db="EMBL/GenBank/DDBJ databases">
        <title>Tessaracoccus antarcticuss sp. nov., isolated from sediment.</title>
        <authorList>
            <person name="Zhou L.Y."/>
            <person name="Du Z.J."/>
        </authorList>
    </citation>
    <scope>NUCLEOTIDE SEQUENCE [LARGE SCALE GENOMIC DNA]</scope>
    <source>
        <strain evidence="4 5">JDX10</strain>
    </source>
</reference>
<protein>
    <submittedName>
        <fullName evidence="4">DUF881 domain-containing protein</fullName>
    </submittedName>
</protein>
<dbReference type="Pfam" id="PF05949">
    <property type="entry name" value="DUF881"/>
    <property type="match status" value="1"/>
</dbReference>
<accession>A0A3M0G5E7</accession>
<dbReference type="GO" id="GO:0005886">
    <property type="term" value="C:plasma membrane"/>
    <property type="evidence" value="ECO:0007669"/>
    <property type="project" value="TreeGrafter"/>
</dbReference>
<dbReference type="OrthoDB" id="3218134at2"/>
<keyword evidence="3" id="KW-0472">Membrane</keyword>
<dbReference type="Proteomes" id="UP000275256">
    <property type="component" value="Unassembled WGS sequence"/>
</dbReference>
<keyword evidence="3" id="KW-1133">Transmembrane helix</keyword>
<gene>
    <name evidence="4" type="ORF">EAX62_10430</name>
</gene>
<comment type="caution">
    <text evidence="4">The sequence shown here is derived from an EMBL/GenBank/DDBJ whole genome shotgun (WGS) entry which is preliminary data.</text>
</comment>
<evidence type="ECO:0000313" key="5">
    <source>
        <dbReference type="Proteomes" id="UP000275256"/>
    </source>
</evidence>
<dbReference type="InterPro" id="IPR010273">
    <property type="entry name" value="DUF881"/>
</dbReference>
<keyword evidence="5" id="KW-1185">Reference proteome</keyword>
<dbReference type="PANTHER" id="PTHR37313">
    <property type="entry name" value="UPF0749 PROTEIN RV1825"/>
    <property type="match status" value="1"/>
</dbReference>
<evidence type="ECO:0000256" key="1">
    <source>
        <dbReference type="ARBA" id="ARBA00009108"/>
    </source>
</evidence>
<feature type="coiled-coil region" evidence="2">
    <location>
        <begin position="67"/>
        <end position="101"/>
    </location>
</feature>
<dbReference type="RefSeq" id="WP_121901585.1">
    <property type="nucleotide sequence ID" value="NZ_REFW01000002.1"/>
</dbReference>
<dbReference type="AlphaFoldDB" id="A0A3M0G5E7"/>
<dbReference type="EMBL" id="REFW01000002">
    <property type="protein sequence ID" value="RMB60105.1"/>
    <property type="molecule type" value="Genomic_DNA"/>
</dbReference>
<organism evidence="4 5">
    <name type="scientific">Tessaracoccus antarcticus</name>
    <dbReference type="NCBI Taxonomy" id="2479848"/>
    <lineage>
        <taxon>Bacteria</taxon>
        <taxon>Bacillati</taxon>
        <taxon>Actinomycetota</taxon>
        <taxon>Actinomycetes</taxon>
        <taxon>Propionibacteriales</taxon>
        <taxon>Propionibacteriaceae</taxon>
        <taxon>Tessaracoccus</taxon>
    </lineage>
</organism>
<dbReference type="PANTHER" id="PTHR37313:SF1">
    <property type="entry name" value="UPF0749 PROTEIN RV1823"/>
    <property type="match status" value="1"/>
</dbReference>